<dbReference type="GO" id="GO:0051082">
    <property type="term" value="F:unfolded protein binding"/>
    <property type="evidence" value="ECO:0007669"/>
    <property type="project" value="InterPro"/>
</dbReference>
<evidence type="ECO:0000256" key="3">
    <source>
        <dbReference type="SAM" id="Coils"/>
    </source>
</evidence>
<dbReference type="SUPFAM" id="SSF111384">
    <property type="entry name" value="OmpH-like"/>
    <property type="match status" value="1"/>
</dbReference>
<dbReference type="GO" id="GO:0005829">
    <property type="term" value="C:cytosol"/>
    <property type="evidence" value="ECO:0007669"/>
    <property type="project" value="TreeGrafter"/>
</dbReference>
<dbReference type="InterPro" id="IPR005632">
    <property type="entry name" value="Chaperone_Skp"/>
</dbReference>
<reference evidence="5" key="1">
    <citation type="journal article" date="2018" name="Int. J. Syst. Evol. Microbiol.">
        <title>Carboxylicivirga sediminis sp. nov., isolated from coastal sediment.</title>
        <authorList>
            <person name="Wang F.Q."/>
            <person name="Ren L.H."/>
            <person name="Zou R.J."/>
            <person name="Sun Y.Z."/>
            <person name="Liu X.J."/>
            <person name="Jiang F."/>
            <person name="Liu L.J."/>
        </authorList>
    </citation>
    <scope>NUCLEOTIDE SEQUENCE</scope>
    <source>
        <strain evidence="5">JR1</strain>
    </source>
</reference>
<dbReference type="SMART" id="SM00935">
    <property type="entry name" value="OmpH"/>
    <property type="match status" value="1"/>
</dbReference>
<keyword evidence="3" id="KW-0175">Coiled coil</keyword>
<dbReference type="PANTHER" id="PTHR35089">
    <property type="entry name" value="CHAPERONE PROTEIN SKP"/>
    <property type="match status" value="1"/>
</dbReference>
<gene>
    <name evidence="5" type="ORF">KDU71_13105</name>
</gene>
<protein>
    <submittedName>
        <fullName evidence="5">OmpH family outer membrane protein</fullName>
    </submittedName>
</protein>
<evidence type="ECO:0000256" key="4">
    <source>
        <dbReference type="SAM" id="SignalP"/>
    </source>
</evidence>
<accession>A0A941IY07</accession>
<dbReference type="Gene3D" id="3.30.910.20">
    <property type="entry name" value="Skp domain"/>
    <property type="match status" value="1"/>
</dbReference>
<dbReference type="RefSeq" id="WP_212191532.1">
    <property type="nucleotide sequence ID" value="NZ_JAGTAR010000019.1"/>
</dbReference>
<evidence type="ECO:0000313" key="5">
    <source>
        <dbReference type="EMBL" id="MBR8536505.1"/>
    </source>
</evidence>
<dbReference type="Proteomes" id="UP000679220">
    <property type="component" value="Unassembled WGS sequence"/>
</dbReference>
<keyword evidence="6" id="KW-1185">Reference proteome</keyword>
<dbReference type="EMBL" id="JAGTAR010000019">
    <property type="protein sequence ID" value="MBR8536505.1"/>
    <property type="molecule type" value="Genomic_DNA"/>
</dbReference>
<name>A0A941IY07_9BACT</name>
<dbReference type="PANTHER" id="PTHR35089:SF1">
    <property type="entry name" value="CHAPERONE PROTEIN SKP"/>
    <property type="match status" value="1"/>
</dbReference>
<proteinExistence type="inferred from homology"/>
<evidence type="ECO:0000256" key="1">
    <source>
        <dbReference type="ARBA" id="ARBA00009091"/>
    </source>
</evidence>
<dbReference type="GO" id="GO:0050821">
    <property type="term" value="P:protein stabilization"/>
    <property type="evidence" value="ECO:0007669"/>
    <property type="project" value="TreeGrafter"/>
</dbReference>
<evidence type="ECO:0000313" key="6">
    <source>
        <dbReference type="Proteomes" id="UP000679220"/>
    </source>
</evidence>
<reference evidence="5" key="2">
    <citation type="submission" date="2021-04" db="EMBL/GenBank/DDBJ databases">
        <authorList>
            <person name="Zhang T."/>
            <person name="Zhang Y."/>
            <person name="Lu D."/>
            <person name="Zuo D."/>
            <person name="Du Z."/>
        </authorList>
    </citation>
    <scope>NUCLEOTIDE SEQUENCE</scope>
    <source>
        <strain evidence="5">JR1</strain>
    </source>
</reference>
<comment type="similarity">
    <text evidence="1">Belongs to the Skp family.</text>
</comment>
<dbReference type="AlphaFoldDB" id="A0A941IY07"/>
<evidence type="ECO:0000256" key="2">
    <source>
        <dbReference type="ARBA" id="ARBA00022729"/>
    </source>
</evidence>
<organism evidence="5 6">
    <name type="scientific">Carboxylicivirga sediminis</name>
    <dbReference type="NCBI Taxonomy" id="2006564"/>
    <lineage>
        <taxon>Bacteria</taxon>
        <taxon>Pseudomonadati</taxon>
        <taxon>Bacteroidota</taxon>
        <taxon>Bacteroidia</taxon>
        <taxon>Marinilabiliales</taxon>
        <taxon>Marinilabiliaceae</taxon>
        <taxon>Carboxylicivirga</taxon>
    </lineage>
</organism>
<feature type="chain" id="PRO_5038002883" evidence="4">
    <location>
        <begin position="22"/>
        <end position="170"/>
    </location>
</feature>
<dbReference type="InterPro" id="IPR024930">
    <property type="entry name" value="Skp_dom_sf"/>
</dbReference>
<feature type="coiled-coil region" evidence="3">
    <location>
        <begin position="45"/>
        <end position="112"/>
    </location>
</feature>
<comment type="caution">
    <text evidence="5">The sequence shown here is derived from an EMBL/GenBank/DDBJ whole genome shotgun (WGS) entry which is preliminary data.</text>
</comment>
<dbReference type="Pfam" id="PF03938">
    <property type="entry name" value="OmpH"/>
    <property type="match status" value="1"/>
</dbReference>
<sequence length="170" mass="19411">MKLVKVIVLFAAIAFVGKVQAQDLKFGHINIQELVMQLPEKVAADQELQAEATKLQEQLQVMQQDLQKKYTDYMSQRDSLPDLIRATKEKEIQDYEQRMQQYSQMAQQTIGQKEQQLLQPIITKVQKAIDEVGQEQGLIYIFDISSQVVVYHSSKSIDCAPLVKTKLGAQ</sequence>
<feature type="signal peptide" evidence="4">
    <location>
        <begin position="1"/>
        <end position="21"/>
    </location>
</feature>
<keyword evidence="2 4" id="KW-0732">Signal</keyword>